<evidence type="ECO:0000256" key="3">
    <source>
        <dbReference type="ARBA" id="ARBA00022481"/>
    </source>
</evidence>
<evidence type="ECO:0000256" key="6">
    <source>
        <dbReference type="ARBA" id="ARBA00022989"/>
    </source>
</evidence>
<evidence type="ECO:0000256" key="7">
    <source>
        <dbReference type="ARBA" id="ARBA00023136"/>
    </source>
</evidence>
<keyword evidence="7 12" id="KW-0472">Membrane</keyword>
<keyword evidence="16" id="KW-1185">Reference proteome</keyword>
<dbReference type="SMART" id="SM00304">
    <property type="entry name" value="HAMP"/>
    <property type="match status" value="3"/>
</dbReference>
<keyword evidence="6 12" id="KW-1133">Transmembrane helix</keyword>
<evidence type="ECO:0000256" key="10">
    <source>
        <dbReference type="PROSITE-ProRule" id="PRU00284"/>
    </source>
</evidence>
<dbReference type="Gene3D" id="1.10.287.950">
    <property type="entry name" value="Methyl-accepting chemotaxis protein"/>
    <property type="match status" value="1"/>
</dbReference>
<dbReference type="Pfam" id="PF00015">
    <property type="entry name" value="MCPsignal"/>
    <property type="match status" value="1"/>
</dbReference>
<dbReference type="CDD" id="cd11386">
    <property type="entry name" value="MCP_signal"/>
    <property type="match status" value="1"/>
</dbReference>
<evidence type="ECO:0000256" key="5">
    <source>
        <dbReference type="ARBA" id="ARBA00022692"/>
    </source>
</evidence>
<keyword evidence="3" id="KW-0488">Methylation</keyword>
<feature type="transmembrane region" description="Helical" evidence="12">
    <location>
        <begin position="224"/>
        <end position="246"/>
    </location>
</feature>
<dbReference type="CDD" id="cd06225">
    <property type="entry name" value="HAMP"/>
    <property type="match status" value="1"/>
</dbReference>
<protein>
    <submittedName>
        <fullName evidence="15">Methyl-accepting chemotaxis protein</fullName>
    </submittedName>
</protein>
<evidence type="ECO:0000256" key="1">
    <source>
        <dbReference type="ARBA" id="ARBA00004236"/>
    </source>
</evidence>
<dbReference type="PANTHER" id="PTHR32089:SF120">
    <property type="entry name" value="METHYL-ACCEPTING CHEMOTAXIS PROTEIN TLPQ"/>
    <property type="match status" value="1"/>
</dbReference>
<evidence type="ECO:0000256" key="8">
    <source>
        <dbReference type="ARBA" id="ARBA00023224"/>
    </source>
</evidence>
<evidence type="ECO:0000259" key="14">
    <source>
        <dbReference type="PROSITE" id="PS50885"/>
    </source>
</evidence>
<evidence type="ECO:0000256" key="9">
    <source>
        <dbReference type="ARBA" id="ARBA00029447"/>
    </source>
</evidence>
<evidence type="ECO:0000256" key="11">
    <source>
        <dbReference type="SAM" id="MobiDB-lite"/>
    </source>
</evidence>
<dbReference type="PROSITE" id="PS50111">
    <property type="entry name" value="CHEMOTAXIS_TRANSDUC_2"/>
    <property type="match status" value="1"/>
</dbReference>
<dbReference type="InterPro" id="IPR004089">
    <property type="entry name" value="MCPsignal_dom"/>
</dbReference>
<keyword evidence="2" id="KW-1003">Cell membrane</keyword>
<comment type="caution">
    <text evidence="15">The sequence shown here is derived from an EMBL/GenBank/DDBJ whole genome shotgun (WGS) entry which is preliminary data.</text>
</comment>
<accession>A0ABS5PWH1</accession>
<evidence type="ECO:0000259" key="13">
    <source>
        <dbReference type="PROSITE" id="PS50111"/>
    </source>
</evidence>
<organism evidence="15 16">
    <name type="scientific">Pseudomonas lalucatii</name>
    <dbReference type="NCBI Taxonomy" id="1424203"/>
    <lineage>
        <taxon>Bacteria</taxon>
        <taxon>Pseudomonadati</taxon>
        <taxon>Pseudomonadota</taxon>
        <taxon>Gammaproteobacteria</taxon>
        <taxon>Pseudomonadales</taxon>
        <taxon>Pseudomonadaceae</taxon>
        <taxon>Pseudomonas</taxon>
    </lineage>
</organism>
<sequence length="582" mass="63071">MSVQRLFSLIFATIILCTSLLALLVFLMIDNQGRLTASQANRYQSYLLADELRQSSDDLTRLARTYAVSGEARYEQQYWQVLDIRNGKLPRPLQYERLYWDFLAAGHPAPRADGERAPLLELMRRQGFTQAELDKLAEAQANSDTLVLIETEAMNAVKGQFADGQGGFTRRGEPDLALASRLMHDQAYHREKAKIMHPVDAFYALLDRRTGDAVAHYTQVGERYMLAVSLMVALLILVSAVGIFAIRRKVSGALLRLSDEARKVAAGELGTHLDGQSSGEFGVLSHSFGQMVGKLREIVSNVLSSSSQLSVSASQLTSTTASTQHNLQQQELHTTEVAAAMTEMAATVQEVARHSTQTAEAAQRADQAANAGQRLVAQMVDAIGTLSHDIGDATAAVQALAQDTADIGGILDVIRGIADQTNLLALNAAIEAARAGEQGRGFAVVADEVRSLAKRTQDSTMEIREMIERLQNRAQKASDAMGQSRTQAESGASQAQEAGQALETITEANREISEMAVQIASAAEQQAAVAQDISQRIQMIRDLASGNAEGSNEVTEASHSLAQLAEQLNLQVRHFNLGERTG</sequence>
<proteinExistence type="inferred from homology"/>
<dbReference type="PANTHER" id="PTHR32089">
    <property type="entry name" value="METHYL-ACCEPTING CHEMOTAXIS PROTEIN MCPB"/>
    <property type="match status" value="1"/>
</dbReference>
<evidence type="ECO:0000313" key="15">
    <source>
        <dbReference type="EMBL" id="MBS7660729.1"/>
    </source>
</evidence>
<comment type="subcellular location">
    <subcellularLocation>
        <location evidence="1">Cell membrane</location>
    </subcellularLocation>
</comment>
<evidence type="ECO:0000256" key="4">
    <source>
        <dbReference type="ARBA" id="ARBA00022500"/>
    </source>
</evidence>
<keyword evidence="4" id="KW-0145">Chemotaxis</keyword>
<dbReference type="Pfam" id="PF00672">
    <property type="entry name" value="HAMP"/>
    <property type="match status" value="1"/>
</dbReference>
<reference evidence="15 16" key="1">
    <citation type="journal article" date="2021" name="Syst. Appl. Microbiol.">
        <title>Pseudomonas lalucatii sp. nov. isolated from Vallgornera, a karstic cave in Mallorca, Western Mediterranean.</title>
        <authorList>
            <person name="Busquets A."/>
            <person name="Mulet M."/>
            <person name="Gomila M."/>
            <person name="Garcia-Valdes E."/>
        </authorList>
    </citation>
    <scope>NUCLEOTIDE SEQUENCE [LARGE SCALE GENOMIC DNA]</scope>
    <source>
        <strain evidence="15 16">R1b54</strain>
    </source>
</reference>
<evidence type="ECO:0000256" key="12">
    <source>
        <dbReference type="SAM" id="Phobius"/>
    </source>
</evidence>
<feature type="region of interest" description="Disordered" evidence="11">
    <location>
        <begin position="474"/>
        <end position="500"/>
    </location>
</feature>
<dbReference type="Proteomes" id="UP001196601">
    <property type="component" value="Unassembled WGS sequence"/>
</dbReference>
<name>A0ABS5PWH1_9PSED</name>
<dbReference type="EMBL" id="JADPMV010000001">
    <property type="protein sequence ID" value="MBS7660729.1"/>
    <property type="molecule type" value="Genomic_DNA"/>
</dbReference>
<keyword evidence="5 12" id="KW-0812">Transmembrane</keyword>
<feature type="domain" description="Methyl-accepting transducer" evidence="13">
    <location>
        <begin position="305"/>
        <end position="541"/>
    </location>
</feature>
<gene>
    <name evidence="15" type="ORF">I0D00_02040</name>
</gene>
<feature type="compositionally biased region" description="Low complexity" evidence="11">
    <location>
        <begin position="487"/>
        <end position="500"/>
    </location>
</feature>
<dbReference type="InterPro" id="IPR003660">
    <property type="entry name" value="HAMP_dom"/>
</dbReference>
<evidence type="ECO:0000256" key="2">
    <source>
        <dbReference type="ARBA" id="ARBA00022475"/>
    </source>
</evidence>
<keyword evidence="8 10" id="KW-0807">Transducer</keyword>
<dbReference type="SMART" id="SM00283">
    <property type="entry name" value="MA"/>
    <property type="match status" value="1"/>
</dbReference>
<dbReference type="SUPFAM" id="SSF58104">
    <property type="entry name" value="Methyl-accepting chemotaxis protein (MCP) signaling domain"/>
    <property type="match status" value="1"/>
</dbReference>
<feature type="domain" description="HAMP" evidence="14">
    <location>
        <begin position="248"/>
        <end position="300"/>
    </location>
</feature>
<comment type="similarity">
    <text evidence="9">Belongs to the methyl-accepting chemotaxis (MCP) protein family.</text>
</comment>
<dbReference type="PROSITE" id="PS50885">
    <property type="entry name" value="HAMP"/>
    <property type="match status" value="1"/>
</dbReference>
<evidence type="ECO:0000313" key="16">
    <source>
        <dbReference type="Proteomes" id="UP001196601"/>
    </source>
</evidence>
<feature type="transmembrane region" description="Helical" evidence="12">
    <location>
        <begin position="6"/>
        <end position="29"/>
    </location>
</feature>